<dbReference type="EMBL" id="CAJVPY010001793">
    <property type="protein sequence ID" value="CAG8536847.1"/>
    <property type="molecule type" value="Genomic_DNA"/>
</dbReference>
<keyword evidence="2" id="KW-1185">Reference proteome</keyword>
<reference evidence="1" key="1">
    <citation type="submission" date="2021-06" db="EMBL/GenBank/DDBJ databases">
        <authorList>
            <person name="Kallberg Y."/>
            <person name="Tangrot J."/>
            <person name="Rosling A."/>
        </authorList>
    </citation>
    <scope>NUCLEOTIDE SEQUENCE</scope>
    <source>
        <strain evidence="1">MA453B</strain>
    </source>
</reference>
<gene>
    <name evidence="1" type="ORF">DERYTH_LOCUS4615</name>
</gene>
<organism evidence="1 2">
    <name type="scientific">Dentiscutata erythropus</name>
    <dbReference type="NCBI Taxonomy" id="1348616"/>
    <lineage>
        <taxon>Eukaryota</taxon>
        <taxon>Fungi</taxon>
        <taxon>Fungi incertae sedis</taxon>
        <taxon>Mucoromycota</taxon>
        <taxon>Glomeromycotina</taxon>
        <taxon>Glomeromycetes</taxon>
        <taxon>Diversisporales</taxon>
        <taxon>Gigasporaceae</taxon>
        <taxon>Dentiscutata</taxon>
    </lineage>
</organism>
<proteinExistence type="predicted"/>
<accession>A0A9N9AL26</accession>
<dbReference type="OrthoDB" id="21539at2759"/>
<dbReference type="AlphaFoldDB" id="A0A9N9AL26"/>
<evidence type="ECO:0000313" key="2">
    <source>
        <dbReference type="Proteomes" id="UP000789405"/>
    </source>
</evidence>
<dbReference type="Proteomes" id="UP000789405">
    <property type="component" value="Unassembled WGS sequence"/>
</dbReference>
<protein>
    <submittedName>
        <fullName evidence="1">26202_t:CDS:1</fullName>
    </submittedName>
</protein>
<comment type="caution">
    <text evidence="1">The sequence shown here is derived from an EMBL/GenBank/DDBJ whole genome shotgun (WGS) entry which is preliminary data.</text>
</comment>
<evidence type="ECO:0000313" key="1">
    <source>
        <dbReference type="EMBL" id="CAG8536847.1"/>
    </source>
</evidence>
<sequence length="85" mass="10154">MNNIKYIGYNKINLIPRSNRRPSYSTKLYSSWQYNQSYDCNRIQSKFDFEPSNTKSNKDNLVKEVVKITSNYNLQDENYIDSIEL</sequence>
<feature type="non-terminal residue" evidence="1">
    <location>
        <position position="85"/>
    </location>
</feature>
<name>A0A9N9AL26_9GLOM</name>